<evidence type="ECO:0000313" key="11">
    <source>
        <dbReference type="Proteomes" id="UP001142291"/>
    </source>
</evidence>
<evidence type="ECO:0000256" key="3">
    <source>
        <dbReference type="ARBA" id="ARBA00022692"/>
    </source>
</evidence>
<evidence type="ECO:0000259" key="8">
    <source>
        <dbReference type="Pfam" id="PF02687"/>
    </source>
</evidence>
<gene>
    <name evidence="10" type="ORF">GCM10017591_25120</name>
</gene>
<feature type="domain" description="ABC3 transporter permease C-terminal" evidence="8">
    <location>
        <begin position="281"/>
        <end position="396"/>
    </location>
</feature>
<dbReference type="GO" id="GO:0005886">
    <property type="term" value="C:plasma membrane"/>
    <property type="evidence" value="ECO:0007669"/>
    <property type="project" value="UniProtKB-SubCell"/>
</dbReference>
<keyword evidence="3 7" id="KW-0812">Transmembrane</keyword>
<evidence type="ECO:0000259" key="9">
    <source>
        <dbReference type="Pfam" id="PF12704"/>
    </source>
</evidence>
<evidence type="ECO:0000256" key="6">
    <source>
        <dbReference type="ARBA" id="ARBA00038076"/>
    </source>
</evidence>
<evidence type="ECO:0000256" key="4">
    <source>
        <dbReference type="ARBA" id="ARBA00022989"/>
    </source>
</evidence>
<reference evidence="10" key="1">
    <citation type="journal article" date="2014" name="Int. J. Syst. Evol. Microbiol.">
        <title>Complete genome sequence of Corynebacterium casei LMG S-19264T (=DSM 44701T), isolated from a smear-ripened cheese.</title>
        <authorList>
            <consortium name="US DOE Joint Genome Institute (JGI-PGF)"/>
            <person name="Walter F."/>
            <person name="Albersmeier A."/>
            <person name="Kalinowski J."/>
            <person name="Ruckert C."/>
        </authorList>
    </citation>
    <scope>NUCLEOTIDE SEQUENCE</scope>
    <source>
        <strain evidence="10">VKM Ac-1940</strain>
    </source>
</reference>
<dbReference type="InterPro" id="IPR025857">
    <property type="entry name" value="MacB_PCD"/>
</dbReference>
<dbReference type="PANTHER" id="PTHR30572:SF4">
    <property type="entry name" value="ABC TRANSPORTER PERMEASE YTRF"/>
    <property type="match status" value="1"/>
</dbReference>
<keyword evidence="5 7" id="KW-0472">Membrane</keyword>
<evidence type="ECO:0000256" key="5">
    <source>
        <dbReference type="ARBA" id="ARBA00023136"/>
    </source>
</evidence>
<keyword evidence="4 7" id="KW-1133">Transmembrane helix</keyword>
<name>A0A9W6M6H0_9MICO</name>
<dbReference type="RefSeq" id="WP_204964282.1">
    <property type="nucleotide sequence ID" value="NZ_BAAAUR010000015.1"/>
</dbReference>
<feature type="transmembrane region" description="Helical" evidence="7">
    <location>
        <begin position="373"/>
        <end position="395"/>
    </location>
</feature>
<evidence type="ECO:0000256" key="7">
    <source>
        <dbReference type="SAM" id="Phobius"/>
    </source>
</evidence>
<feature type="transmembrane region" description="Helical" evidence="7">
    <location>
        <begin position="322"/>
        <end position="353"/>
    </location>
</feature>
<dbReference type="Pfam" id="PF12704">
    <property type="entry name" value="MacB_PCD"/>
    <property type="match status" value="1"/>
</dbReference>
<comment type="caution">
    <text evidence="10">The sequence shown here is derived from an EMBL/GenBank/DDBJ whole genome shotgun (WGS) entry which is preliminary data.</text>
</comment>
<dbReference type="InterPro" id="IPR050250">
    <property type="entry name" value="Macrolide_Exporter_MacB"/>
</dbReference>
<comment type="similarity">
    <text evidence="6">Belongs to the ABC-4 integral membrane protein family.</text>
</comment>
<dbReference type="GO" id="GO:0022857">
    <property type="term" value="F:transmembrane transporter activity"/>
    <property type="evidence" value="ECO:0007669"/>
    <property type="project" value="TreeGrafter"/>
</dbReference>
<accession>A0A9W6M6H0</accession>
<dbReference type="Proteomes" id="UP001142291">
    <property type="component" value="Unassembled WGS sequence"/>
</dbReference>
<comment type="subcellular location">
    <subcellularLocation>
        <location evidence="1">Cell membrane</location>
        <topology evidence="1">Multi-pass membrane protein</topology>
    </subcellularLocation>
</comment>
<feature type="transmembrane region" description="Helical" evidence="7">
    <location>
        <begin position="22"/>
        <end position="43"/>
    </location>
</feature>
<proteinExistence type="inferred from homology"/>
<keyword evidence="2" id="KW-1003">Cell membrane</keyword>
<evidence type="ECO:0000256" key="2">
    <source>
        <dbReference type="ARBA" id="ARBA00022475"/>
    </source>
</evidence>
<evidence type="ECO:0000313" key="10">
    <source>
        <dbReference type="EMBL" id="GLJ96449.1"/>
    </source>
</evidence>
<reference evidence="10" key="2">
    <citation type="submission" date="2023-01" db="EMBL/GenBank/DDBJ databases">
        <authorList>
            <person name="Sun Q."/>
            <person name="Evtushenko L."/>
        </authorList>
    </citation>
    <scope>NUCLEOTIDE SEQUENCE</scope>
    <source>
        <strain evidence="10">VKM Ac-1940</strain>
    </source>
</reference>
<organism evidence="10 11">
    <name type="scientific">Microbacterium dextranolyticum</name>
    <dbReference type="NCBI Taxonomy" id="36806"/>
    <lineage>
        <taxon>Bacteria</taxon>
        <taxon>Bacillati</taxon>
        <taxon>Actinomycetota</taxon>
        <taxon>Actinomycetes</taxon>
        <taxon>Micrococcales</taxon>
        <taxon>Microbacteriaceae</taxon>
        <taxon>Microbacterium</taxon>
    </lineage>
</organism>
<dbReference type="PANTHER" id="PTHR30572">
    <property type="entry name" value="MEMBRANE COMPONENT OF TRANSPORTER-RELATED"/>
    <property type="match status" value="1"/>
</dbReference>
<feature type="transmembrane region" description="Helical" evidence="7">
    <location>
        <begin position="277"/>
        <end position="301"/>
    </location>
</feature>
<feature type="domain" description="MacB-like periplasmic core" evidence="9">
    <location>
        <begin position="23"/>
        <end position="212"/>
    </location>
</feature>
<sequence>MSGLVGALSEAWAELRHHKLRVLLSLIGIAVSVAAIASVLALGDYIRQSQTEQSDRFGGRAATISVGAGRTDGAAMDWAVMDAAVQSATERFGLTHVTRRVDQLSAPAMIQTPDYVRPVTVRLADPDYAVIHRTALLAGRWFTADDTAALAPPVVITEALWNGIGAPPLAGHPTIEFTDALAGTYRIVGVTPAEWQGDTQKTVTLLPQTYLAHAEALPADQSMTWEMWMGPDRVDAIAPELAAQLRAAMGPDVHVSVSRSDWATRPDVRQSAQLFELVTGLIAGLVLLLGGLGLVNIQLVAMRQRIREIGVRRSFGATSARIFTTVLFENVVATAVAGIAGIVLAIIVLRVLFGMNVLPPLQDTPPFPLRAALVALAAAVGIGAVAGFLPALAAVRAKVIDALRI</sequence>
<dbReference type="EMBL" id="BSER01000011">
    <property type="protein sequence ID" value="GLJ96449.1"/>
    <property type="molecule type" value="Genomic_DNA"/>
</dbReference>
<evidence type="ECO:0000256" key="1">
    <source>
        <dbReference type="ARBA" id="ARBA00004651"/>
    </source>
</evidence>
<dbReference type="InterPro" id="IPR003838">
    <property type="entry name" value="ABC3_permease_C"/>
</dbReference>
<dbReference type="AlphaFoldDB" id="A0A9W6M6H0"/>
<dbReference type="Pfam" id="PF02687">
    <property type="entry name" value="FtsX"/>
    <property type="match status" value="1"/>
</dbReference>
<keyword evidence="11" id="KW-1185">Reference proteome</keyword>
<protein>
    <submittedName>
        <fullName evidence="10">Peptide ABC transporter permease</fullName>
    </submittedName>
</protein>